<comment type="caution">
    <text evidence="1">The sequence shown here is derived from an EMBL/GenBank/DDBJ whole genome shotgun (WGS) entry which is preliminary data.</text>
</comment>
<gene>
    <name evidence="1" type="ORF">ACOLOM_LOCUS1525</name>
</gene>
<accession>A0ACA9KEL0</accession>
<dbReference type="EMBL" id="CAJVPT010001815">
    <property type="protein sequence ID" value="CAG8469451.1"/>
    <property type="molecule type" value="Genomic_DNA"/>
</dbReference>
<dbReference type="Proteomes" id="UP000789525">
    <property type="component" value="Unassembled WGS sequence"/>
</dbReference>
<sequence length="512" mass="58861">MNFSQPKKFEANAFEFERESELSENSGSNYRGYSSEPNSSYDNGEGSVTSLDFWDEFDFESTSDDTQLEGELWELFVECFSESPEVELLFEKFKEYKERNELNSFFDLYLNGREEESARSYTSSSPAIFTVREDDDDNDPSRLKKPRKRKKKKRQDDSYPPNFDSSPASLQSPASASLSSSWDAQWPPLPSSTPPENKMRSYSSIIKENVDLAYNNKLNLTNQRESIKRLSEIFPQHDVQLLEEILENVNGVVERAINILLEVENTEICSNVETSESRISQKKKNRNNSTKSQSIMRSSFIISSSRFSRDEKFSDEEEYSDYDPDHCRKMVNDLTEKRNDAFKQALKSWRNSRNSRNGEGAIASHYSRMGHDYDEEIKKWKMRAARSVVQQRSKAGGDDYLLDLHGLTVNEALTVVRERLRKWYSKDTTKSGKKDVCVSLILKSISRSSTFLGNMSLRPLKIITGVGNHSPRGIAKLPDAVSRFLDEHNWIFSRDKGYVLVKGLRGNNALRS</sequence>
<name>A0ACA9KEL0_9GLOM</name>
<keyword evidence="2" id="KW-1185">Reference proteome</keyword>
<evidence type="ECO:0000313" key="1">
    <source>
        <dbReference type="EMBL" id="CAG8469451.1"/>
    </source>
</evidence>
<protein>
    <submittedName>
        <fullName evidence="1">16382_t:CDS:1</fullName>
    </submittedName>
</protein>
<evidence type="ECO:0000313" key="2">
    <source>
        <dbReference type="Proteomes" id="UP000789525"/>
    </source>
</evidence>
<reference evidence="1" key="1">
    <citation type="submission" date="2021-06" db="EMBL/GenBank/DDBJ databases">
        <authorList>
            <person name="Kallberg Y."/>
            <person name="Tangrot J."/>
            <person name="Rosling A."/>
        </authorList>
    </citation>
    <scope>NUCLEOTIDE SEQUENCE</scope>
    <source>
        <strain evidence="1">CL356</strain>
    </source>
</reference>
<proteinExistence type="predicted"/>
<organism evidence="1 2">
    <name type="scientific">Acaulospora colombiana</name>
    <dbReference type="NCBI Taxonomy" id="27376"/>
    <lineage>
        <taxon>Eukaryota</taxon>
        <taxon>Fungi</taxon>
        <taxon>Fungi incertae sedis</taxon>
        <taxon>Mucoromycota</taxon>
        <taxon>Glomeromycotina</taxon>
        <taxon>Glomeromycetes</taxon>
        <taxon>Diversisporales</taxon>
        <taxon>Acaulosporaceae</taxon>
        <taxon>Acaulospora</taxon>
    </lineage>
</organism>